<dbReference type="CDD" id="cd17557">
    <property type="entry name" value="REC_Rcp-like"/>
    <property type="match status" value="1"/>
</dbReference>
<evidence type="ECO:0000259" key="2">
    <source>
        <dbReference type="PROSITE" id="PS50110"/>
    </source>
</evidence>
<dbReference type="InterPro" id="IPR052893">
    <property type="entry name" value="TCS_response_regulator"/>
</dbReference>
<keyword evidence="1" id="KW-0597">Phosphoprotein</keyword>
<dbReference type="AlphaFoldDB" id="A0AA37TFA4"/>
<dbReference type="RefSeq" id="WP_192707695.1">
    <property type="nucleotide sequence ID" value="NZ_BPQZ01000004.1"/>
</dbReference>
<dbReference type="Pfam" id="PF00072">
    <property type="entry name" value="Response_reg"/>
    <property type="match status" value="1"/>
</dbReference>
<dbReference type="Gene3D" id="3.40.50.2300">
    <property type="match status" value="1"/>
</dbReference>
<proteinExistence type="predicted"/>
<sequence length="150" mass="16613">MSVERAVHPVSIVMIEDDEGHARLIERNIRRAGVNNEIVPFQNGTSALEYLFGPDGSGLASARRHLLILLDLNLPDMTGLDILEKVKANPHTRRSPVVVLTTTDDSQEIQRCYDLGANVYITKPVNYDGFANAIRQLGLFFSVMEVPANP</sequence>
<evidence type="ECO:0000256" key="1">
    <source>
        <dbReference type="PROSITE-ProRule" id="PRU00169"/>
    </source>
</evidence>
<protein>
    <submittedName>
        <fullName evidence="3">Response regulator</fullName>
    </submittedName>
</protein>
<accession>A0AA37TFA4</accession>
<dbReference type="SUPFAM" id="SSF52172">
    <property type="entry name" value="CheY-like"/>
    <property type="match status" value="1"/>
</dbReference>
<dbReference type="GO" id="GO:0000160">
    <property type="term" value="P:phosphorelay signal transduction system"/>
    <property type="evidence" value="ECO:0007669"/>
    <property type="project" value="InterPro"/>
</dbReference>
<dbReference type="InterPro" id="IPR001789">
    <property type="entry name" value="Sig_transdc_resp-reg_receiver"/>
</dbReference>
<dbReference type="SMART" id="SM00448">
    <property type="entry name" value="REC"/>
    <property type="match status" value="1"/>
</dbReference>
<name>A0AA37TFA4_9HYPH</name>
<reference evidence="4" key="1">
    <citation type="journal article" date="2019" name="Int. J. Syst. Evol. Microbiol.">
        <title>The Global Catalogue of Microorganisms (GCM) 10K type strain sequencing project: providing services to taxonomists for standard genome sequencing and annotation.</title>
        <authorList>
            <consortium name="The Broad Institute Genomics Platform"/>
            <consortium name="The Broad Institute Genome Sequencing Center for Infectious Disease"/>
            <person name="Wu L."/>
            <person name="Ma J."/>
        </authorList>
    </citation>
    <scope>NUCLEOTIDE SEQUENCE [LARGE SCALE GENOMIC DNA]</scope>
    <source>
        <strain evidence="4">NBRC 103632</strain>
    </source>
</reference>
<organism evidence="3 4">
    <name type="scientific">Methylobacterium tardum</name>
    <dbReference type="NCBI Taxonomy" id="374432"/>
    <lineage>
        <taxon>Bacteria</taxon>
        <taxon>Pseudomonadati</taxon>
        <taxon>Pseudomonadota</taxon>
        <taxon>Alphaproteobacteria</taxon>
        <taxon>Hyphomicrobiales</taxon>
        <taxon>Methylobacteriaceae</taxon>
        <taxon>Methylobacterium</taxon>
    </lineage>
</organism>
<feature type="modified residue" description="4-aspartylphosphate" evidence="1">
    <location>
        <position position="71"/>
    </location>
</feature>
<comment type="caution">
    <text evidence="3">The sequence shown here is derived from an EMBL/GenBank/DDBJ whole genome shotgun (WGS) entry which is preliminary data.</text>
</comment>
<dbReference type="PROSITE" id="PS50110">
    <property type="entry name" value="RESPONSE_REGULATORY"/>
    <property type="match status" value="1"/>
</dbReference>
<evidence type="ECO:0000313" key="4">
    <source>
        <dbReference type="Proteomes" id="UP001157440"/>
    </source>
</evidence>
<dbReference type="PANTHER" id="PTHR44520:SF2">
    <property type="entry name" value="RESPONSE REGULATOR RCP1"/>
    <property type="match status" value="1"/>
</dbReference>
<dbReference type="Proteomes" id="UP001157440">
    <property type="component" value="Unassembled WGS sequence"/>
</dbReference>
<dbReference type="InterPro" id="IPR011006">
    <property type="entry name" value="CheY-like_superfamily"/>
</dbReference>
<evidence type="ECO:0000313" key="3">
    <source>
        <dbReference type="EMBL" id="GLS72629.1"/>
    </source>
</evidence>
<feature type="domain" description="Response regulatory" evidence="2">
    <location>
        <begin position="11"/>
        <end position="138"/>
    </location>
</feature>
<keyword evidence="4" id="KW-1185">Reference proteome</keyword>
<dbReference type="PANTHER" id="PTHR44520">
    <property type="entry name" value="RESPONSE REGULATOR RCP1-RELATED"/>
    <property type="match status" value="1"/>
</dbReference>
<gene>
    <name evidence="3" type="ORF">GCM10007890_46440</name>
</gene>
<dbReference type="EMBL" id="BSPL01000023">
    <property type="protein sequence ID" value="GLS72629.1"/>
    <property type="molecule type" value="Genomic_DNA"/>
</dbReference>